<accession>E8T2P0</accession>
<dbReference type="eggNOG" id="ENOG5032U39">
    <property type="taxonomic scope" value="Bacteria"/>
</dbReference>
<feature type="signal peptide" evidence="2">
    <location>
        <begin position="1"/>
        <end position="21"/>
    </location>
</feature>
<dbReference type="HOGENOM" id="CLU_613834_0_0_0"/>
<evidence type="ECO:0000256" key="1">
    <source>
        <dbReference type="SAM" id="MobiDB-lite"/>
    </source>
</evidence>
<dbReference type="Proteomes" id="UP000006362">
    <property type="component" value="Chromosome"/>
</dbReference>
<dbReference type="STRING" id="648996.Theam_1171"/>
<sequence>MLKRLCLVTAFLVAASGAAAAKNGDPQLTQTVKEVVQAEVTEVNDDVAGDLNKKIEEFAKKQGVVFGENVGGKIFVYSIQNVQREVDDPYFGMARIAAYERAWLDAQKQIAEHLMEKISTETYRKIFSDLSSNADKVNLTNFEVFKAKIAGLTDAALNKALRALGVDPDKFGHLTIEKKRKLLEDSIIKEVVKQTRAELTGTVILQTFEGKKNDNYAVAVIAMYSPKLKALARAIARREKPPFTGKVGHPIDYYIPKDLNRLLSTWGVRVVIDQNNLPALISFGQYSYRSGATGLLKERYRSYAYNQASLLADSYISEFLNSYITSMERSRTGELYNENVVFRNGDTFEEAANVIVNQMWSEIKRKSHSRVVGVVTKERKLLRLPSGQEVAVVVKVWTYKAMKGAQELKKPYRPKVKHTTHKSTTTPKKTGNYIFEGQSMTNIYDF</sequence>
<feature type="region of interest" description="Disordered" evidence="1">
    <location>
        <begin position="413"/>
        <end position="432"/>
    </location>
</feature>
<dbReference type="AlphaFoldDB" id="E8T2P0"/>
<dbReference type="RefSeq" id="WP_013537921.1">
    <property type="nucleotide sequence ID" value="NC_014926.1"/>
</dbReference>
<keyword evidence="2" id="KW-0732">Signal</keyword>
<evidence type="ECO:0000256" key="2">
    <source>
        <dbReference type="SAM" id="SignalP"/>
    </source>
</evidence>
<evidence type="ECO:0000313" key="4">
    <source>
        <dbReference type="EMBL" id="ADU97135.1"/>
    </source>
</evidence>
<dbReference type="OrthoDB" id="5352417at2"/>
<reference evidence="4" key="1">
    <citation type="submission" date="2011-01" db="EMBL/GenBank/DDBJ databases">
        <title>Complete sequence of chromosome of Thermovibrio ammonificans HB-1.</title>
        <authorList>
            <consortium name="US DOE Joint Genome Institute"/>
            <person name="Lucas S."/>
            <person name="Copeland A."/>
            <person name="Lapidus A."/>
            <person name="Cheng J.-F."/>
            <person name="Goodwin L."/>
            <person name="Pitluck S."/>
            <person name="Davenport K."/>
            <person name="Detter J.C."/>
            <person name="Han C."/>
            <person name="Tapia R."/>
            <person name="Land M."/>
            <person name="Hauser L."/>
            <person name="Kyrpides N."/>
            <person name="Ivanova N."/>
            <person name="Ovchinnikova G."/>
            <person name="Vetriani C."/>
            <person name="Woyke T."/>
        </authorList>
    </citation>
    <scope>NUCLEOTIDE SEQUENCE [LARGE SCALE GENOMIC DNA]</scope>
    <source>
        <strain evidence="4">HB-1</strain>
    </source>
</reference>
<name>E8T2P0_THEA1</name>
<dbReference type="EMBL" id="CP002444">
    <property type="protein sequence ID" value="ADU97135.1"/>
    <property type="molecule type" value="Genomic_DNA"/>
</dbReference>
<evidence type="ECO:0000259" key="3">
    <source>
        <dbReference type="Pfam" id="PF20891"/>
    </source>
</evidence>
<proteinExistence type="predicted"/>
<evidence type="ECO:0000313" key="5">
    <source>
        <dbReference type="Proteomes" id="UP000006362"/>
    </source>
</evidence>
<feature type="domain" description="DUF6844" evidence="3">
    <location>
        <begin position="145"/>
        <end position="236"/>
    </location>
</feature>
<dbReference type="KEGG" id="tam:Theam_1171"/>
<protein>
    <recommendedName>
        <fullName evidence="3">DUF6844 domain-containing protein</fullName>
    </recommendedName>
</protein>
<dbReference type="InterPro" id="IPR049286">
    <property type="entry name" value="DUF6844"/>
</dbReference>
<keyword evidence="5" id="KW-1185">Reference proteome</keyword>
<feature type="chain" id="PRO_5003227325" description="DUF6844 domain-containing protein" evidence="2">
    <location>
        <begin position="22"/>
        <end position="446"/>
    </location>
</feature>
<organism evidence="4 5">
    <name type="scientific">Thermovibrio ammonificans (strain DSM 15698 / JCM 12110 / HB-1)</name>
    <dbReference type="NCBI Taxonomy" id="648996"/>
    <lineage>
        <taxon>Bacteria</taxon>
        <taxon>Pseudomonadati</taxon>
        <taxon>Aquificota</taxon>
        <taxon>Aquificia</taxon>
        <taxon>Desulfurobacteriales</taxon>
        <taxon>Desulfurobacteriaceae</taxon>
        <taxon>Thermovibrio</taxon>
    </lineage>
</organism>
<gene>
    <name evidence="4" type="ordered locus">Theam_1171</name>
</gene>
<dbReference type="Pfam" id="PF20891">
    <property type="entry name" value="DUF6844"/>
    <property type="match status" value="1"/>
</dbReference>